<dbReference type="GO" id="GO:0005737">
    <property type="term" value="C:cytoplasm"/>
    <property type="evidence" value="ECO:0007669"/>
    <property type="project" value="UniProtKB-SubCell"/>
</dbReference>
<evidence type="ECO:0000259" key="11">
    <source>
        <dbReference type="Pfam" id="PF05698"/>
    </source>
</evidence>
<dbReference type="HAMAP" id="MF_00303">
    <property type="entry name" value="Trigger_factor_Tig"/>
    <property type="match status" value="1"/>
</dbReference>
<dbReference type="AlphaFoldDB" id="A0A7C5DE29"/>
<feature type="domain" description="Trigger factor ribosome-binding bacterial" evidence="10">
    <location>
        <begin position="1"/>
        <end position="141"/>
    </location>
</feature>
<dbReference type="NCBIfam" id="TIGR00115">
    <property type="entry name" value="tig"/>
    <property type="match status" value="1"/>
</dbReference>
<dbReference type="InterPro" id="IPR005215">
    <property type="entry name" value="Trig_fac"/>
</dbReference>
<evidence type="ECO:0000256" key="1">
    <source>
        <dbReference type="ARBA" id="ARBA00000971"/>
    </source>
</evidence>
<dbReference type="GO" id="GO:0051301">
    <property type="term" value="P:cell division"/>
    <property type="evidence" value="ECO:0007669"/>
    <property type="project" value="UniProtKB-KW"/>
</dbReference>
<keyword evidence="9" id="KW-0132">Cell division</keyword>
<dbReference type="Proteomes" id="UP000886058">
    <property type="component" value="Unassembled WGS sequence"/>
</dbReference>
<dbReference type="GO" id="GO:0051083">
    <property type="term" value="P:'de novo' cotranslational protein folding"/>
    <property type="evidence" value="ECO:0007669"/>
    <property type="project" value="TreeGrafter"/>
</dbReference>
<dbReference type="PIRSF" id="PIRSF003095">
    <property type="entry name" value="Trigger_factor"/>
    <property type="match status" value="1"/>
</dbReference>
<dbReference type="InterPro" id="IPR036611">
    <property type="entry name" value="Trigger_fac_ribosome-bd_sf"/>
</dbReference>
<dbReference type="Gene3D" id="1.10.3120.10">
    <property type="entry name" value="Trigger factor, C-terminal domain"/>
    <property type="match status" value="1"/>
</dbReference>
<evidence type="ECO:0000256" key="3">
    <source>
        <dbReference type="ARBA" id="ARBA00013194"/>
    </source>
</evidence>
<comment type="subcellular location">
    <subcellularLocation>
        <location evidence="9">Cytoplasm</location>
    </subcellularLocation>
    <text evidence="9">About half TF is bound to the ribosome near the polypeptide exit tunnel while the other half is free in the cytoplasm.</text>
</comment>
<evidence type="ECO:0000256" key="7">
    <source>
        <dbReference type="ARBA" id="ARBA00023235"/>
    </source>
</evidence>
<evidence type="ECO:0000256" key="5">
    <source>
        <dbReference type="ARBA" id="ARBA00023110"/>
    </source>
</evidence>
<dbReference type="Gene3D" id="3.30.70.1050">
    <property type="entry name" value="Trigger factor ribosome-binding domain"/>
    <property type="match status" value="1"/>
</dbReference>
<comment type="domain">
    <text evidence="9">Consists of 3 domains; the N-terminus binds the ribosome, the middle domain has PPIase activity, while the C-terminus has intrinsic chaperone activity on its own.</text>
</comment>
<evidence type="ECO:0000259" key="10">
    <source>
        <dbReference type="Pfam" id="PF05697"/>
    </source>
</evidence>
<evidence type="ECO:0000256" key="2">
    <source>
        <dbReference type="ARBA" id="ARBA00005464"/>
    </source>
</evidence>
<feature type="domain" description="Trigger factor C-terminal" evidence="11">
    <location>
        <begin position="258"/>
        <end position="410"/>
    </location>
</feature>
<name>A0A7C5DE29_9CHLB</name>
<sequence>MQKNITNISDTEQQLEIILTSEEYQPEYDSQLEEARRSVKIKGFRQGHVPVGMLKRMIGPSLEAEVAEKMASKHFPAIAEEEKINPASRAQIDSFNFGDDQLIIKISYEIHPEFELKDLAGYSFTKAEYTVTDEDVEREIKLILKGHGTMVTIEEAAGEGDTIIGDVTKLNAEGNAVEDGKNENHHFNLEYLPADNPFRMALEGRKAGDSAEVTVEPKEEGGETVRYRVDVREVKRLELPELDDELVSEISQQRFDKVEDFKGDVKLQLQAHFTDKSEQDLLEAMSAKLIEEHQVPTPKAMVASFQNMLLENAKRQMGGQLPDSFDQDEFLETLKPNAEKHARWLLVSQKIAKENELNVNDEDIKAFAEREAEKEVSLTVEQLMETYKSAEFRDYIIDTILKEKIYDVIKSKVTITTEATPIPEHRG</sequence>
<keyword evidence="5 9" id="KW-0697">Rotamase</keyword>
<evidence type="ECO:0000313" key="12">
    <source>
        <dbReference type="EMBL" id="HHE32096.1"/>
    </source>
</evidence>
<dbReference type="SUPFAM" id="SSF54534">
    <property type="entry name" value="FKBP-like"/>
    <property type="match status" value="1"/>
</dbReference>
<gene>
    <name evidence="9 12" type="primary">tig</name>
    <name evidence="12" type="ORF">ENL07_05570</name>
</gene>
<dbReference type="GO" id="GO:0044183">
    <property type="term" value="F:protein folding chaperone"/>
    <property type="evidence" value="ECO:0007669"/>
    <property type="project" value="TreeGrafter"/>
</dbReference>
<dbReference type="InterPro" id="IPR008880">
    <property type="entry name" value="Trigger_fac_C"/>
</dbReference>
<evidence type="ECO:0000256" key="4">
    <source>
        <dbReference type="ARBA" id="ARBA00016902"/>
    </source>
</evidence>
<keyword evidence="9" id="KW-0963">Cytoplasm</keyword>
<evidence type="ECO:0000256" key="9">
    <source>
        <dbReference type="HAMAP-Rule" id="MF_00303"/>
    </source>
</evidence>
<protein>
    <recommendedName>
        <fullName evidence="4 9">Trigger factor</fullName>
        <shortName evidence="9">TF</shortName>
        <ecNumber evidence="3 9">5.2.1.8</ecNumber>
    </recommendedName>
    <alternativeName>
        <fullName evidence="8 9">PPIase</fullName>
    </alternativeName>
</protein>
<dbReference type="InterPro" id="IPR027304">
    <property type="entry name" value="Trigger_fact/SurA_dom_sf"/>
</dbReference>
<dbReference type="InterPro" id="IPR008881">
    <property type="entry name" value="Trigger_fac_ribosome-bd_bac"/>
</dbReference>
<keyword evidence="9" id="KW-0131">Cell cycle</keyword>
<proteinExistence type="inferred from homology"/>
<evidence type="ECO:0000256" key="8">
    <source>
        <dbReference type="ARBA" id="ARBA00029986"/>
    </source>
</evidence>
<dbReference type="PANTHER" id="PTHR30560:SF3">
    <property type="entry name" value="TRIGGER FACTOR-LIKE PROTEIN TIG, CHLOROPLASTIC"/>
    <property type="match status" value="1"/>
</dbReference>
<keyword evidence="7 9" id="KW-0413">Isomerase</keyword>
<dbReference type="InterPro" id="IPR037041">
    <property type="entry name" value="Trigger_fac_C_sf"/>
</dbReference>
<dbReference type="SUPFAM" id="SSF102735">
    <property type="entry name" value="Trigger factor ribosome-binding domain"/>
    <property type="match status" value="1"/>
</dbReference>
<comment type="function">
    <text evidence="9">Involved in protein export. Acts as a chaperone by maintaining the newly synthesized protein in an open conformation. Functions as a peptidyl-prolyl cis-trans isomerase.</text>
</comment>
<dbReference type="EC" id="5.2.1.8" evidence="3 9"/>
<dbReference type="Pfam" id="PF05698">
    <property type="entry name" value="Trigger_C"/>
    <property type="match status" value="1"/>
</dbReference>
<comment type="catalytic activity">
    <reaction evidence="1 9">
        <text>[protein]-peptidylproline (omega=180) = [protein]-peptidylproline (omega=0)</text>
        <dbReference type="Rhea" id="RHEA:16237"/>
        <dbReference type="Rhea" id="RHEA-COMP:10747"/>
        <dbReference type="Rhea" id="RHEA-COMP:10748"/>
        <dbReference type="ChEBI" id="CHEBI:83833"/>
        <dbReference type="ChEBI" id="CHEBI:83834"/>
        <dbReference type="EC" id="5.2.1.8"/>
    </reaction>
</comment>
<evidence type="ECO:0000256" key="6">
    <source>
        <dbReference type="ARBA" id="ARBA00023186"/>
    </source>
</evidence>
<dbReference type="EMBL" id="DRSQ01000117">
    <property type="protein sequence ID" value="HHE32096.1"/>
    <property type="molecule type" value="Genomic_DNA"/>
</dbReference>
<dbReference type="Gene3D" id="3.10.50.40">
    <property type="match status" value="1"/>
</dbReference>
<comment type="caution">
    <text evidence="12">The sequence shown here is derived from an EMBL/GenBank/DDBJ whole genome shotgun (WGS) entry which is preliminary data.</text>
</comment>
<keyword evidence="6 9" id="KW-0143">Chaperone</keyword>
<organism evidence="12">
    <name type="scientific">Chlorobaculum parvum</name>
    <dbReference type="NCBI Taxonomy" id="274539"/>
    <lineage>
        <taxon>Bacteria</taxon>
        <taxon>Pseudomonadati</taxon>
        <taxon>Chlorobiota</taxon>
        <taxon>Chlorobiia</taxon>
        <taxon>Chlorobiales</taxon>
        <taxon>Chlorobiaceae</taxon>
        <taxon>Chlorobaculum</taxon>
    </lineage>
</organism>
<dbReference type="GO" id="GO:0003755">
    <property type="term" value="F:peptidyl-prolyl cis-trans isomerase activity"/>
    <property type="evidence" value="ECO:0007669"/>
    <property type="project" value="UniProtKB-UniRule"/>
</dbReference>
<dbReference type="Pfam" id="PF05697">
    <property type="entry name" value="Trigger_N"/>
    <property type="match status" value="1"/>
</dbReference>
<accession>A0A7C5DE29</accession>
<dbReference type="GO" id="GO:0043335">
    <property type="term" value="P:protein unfolding"/>
    <property type="evidence" value="ECO:0007669"/>
    <property type="project" value="TreeGrafter"/>
</dbReference>
<dbReference type="GO" id="GO:0043022">
    <property type="term" value="F:ribosome binding"/>
    <property type="evidence" value="ECO:0007669"/>
    <property type="project" value="TreeGrafter"/>
</dbReference>
<comment type="similarity">
    <text evidence="2 9">Belongs to the FKBP-type PPIase family. Tig subfamily.</text>
</comment>
<dbReference type="PANTHER" id="PTHR30560">
    <property type="entry name" value="TRIGGER FACTOR CHAPERONE AND PEPTIDYL-PROLYL CIS/TRANS ISOMERASE"/>
    <property type="match status" value="1"/>
</dbReference>
<reference evidence="12" key="1">
    <citation type="journal article" date="2020" name="mSystems">
        <title>Genome- and Community-Level Interaction Insights into Carbon Utilization and Element Cycling Functions of Hydrothermarchaeota in Hydrothermal Sediment.</title>
        <authorList>
            <person name="Zhou Z."/>
            <person name="Liu Y."/>
            <person name="Xu W."/>
            <person name="Pan J."/>
            <person name="Luo Z.H."/>
            <person name="Li M."/>
        </authorList>
    </citation>
    <scope>NUCLEOTIDE SEQUENCE [LARGE SCALE GENOMIC DNA]</scope>
    <source>
        <strain evidence="12">HyVt-633</strain>
    </source>
</reference>
<dbReference type="GO" id="GO:0015031">
    <property type="term" value="P:protein transport"/>
    <property type="evidence" value="ECO:0007669"/>
    <property type="project" value="UniProtKB-UniRule"/>
</dbReference>
<dbReference type="SUPFAM" id="SSF109998">
    <property type="entry name" value="Triger factor/SurA peptide-binding domain-like"/>
    <property type="match status" value="1"/>
</dbReference>
<dbReference type="InterPro" id="IPR046357">
    <property type="entry name" value="PPIase_dom_sf"/>
</dbReference>